<dbReference type="Pfam" id="PF14949">
    <property type="entry name" value="ARF7EP_C"/>
    <property type="match status" value="1"/>
</dbReference>
<sequence>MASTSTYGSMTLRERTTEKPKESKEEPDLNRHVSERELKKIEKLESKAPRRKRNKYPRKYNSQGIHIASGIDLCDCLEVECEGCYTPCPKCSSEKCGTECRQNRRWEYEAYKIEGSDIVVSNPTMKWKEGEAQKLKFENFYD</sequence>
<evidence type="ECO:0000256" key="1">
    <source>
        <dbReference type="SAM" id="MobiDB-lite"/>
    </source>
</evidence>
<evidence type="ECO:0000313" key="3">
    <source>
        <dbReference type="EMBL" id="GFY49892.1"/>
    </source>
</evidence>
<keyword evidence="4" id="KW-1185">Reference proteome</keyword>
<dbReference type="InterPro" id="IPR029264">
    <property type="entry name" value="ARF7EP_C"/>
</dbReference>
<dbReference type="OrthoDB" id="5984406at2759"/>
<dbReference type="EMBL" id="BMAV01007203">
    <property type="protein sequence ID" value="GFY49892.1"/>
    <property type="molecule type" value="Genomic_DNA"/>
</dbReference>
<organism evidence="3 4">
    <name type="scientific">Trichonephila inaurata madagascariensis</name>
    <dbReference type="NCBI Taxonomy" id="2747483"/>
    <lineage>
        <taxon>Eukaryota</taxon>
        <taxon>Metazoa</taxon>
        <taxon>Ecdysozoa</taxon>
        <taxon>Arthropoda</taxon>
        <taxon>Chelicerata</taxon>
        <taxon>Arachnida</taxon>
        <taxon>Araneae</taxon>
        <taxon>Araneomorphae</taxon>
        <taxon>Entelegynae</taxon>
        <taxon>Araneoidea</taxon>
        <taxon>Nephilidae</taxon>
        <taxon>Trichonephila</taxon>
        <taxon>Trichonephila inaurata</taxon>
    </lineage>
</organism>
<feature type="region of interest" description="Disordered" evidence="1">
    <location>
        <begin position="1"/>
        <end position="57"/>
    </location>
</feature>
<feature type="domain" description="ARF7 effector protein C-terminal" evidence="2">
    <location>
        <begin position="13"/>
        <end position="112"/>
    </location>
</feature>
<gene>
    <name evidence="3" type="primary">Arl14epl</name>
    <name evidence="3" type="ORF">TNIN_141321</name>
</gene>
<evidence type="ECO:0000313" key="4">
    <source>
        <dbReference type="Proteomes" id="UP000886998"/>
    </source>
</evidence>
<proteinExistence type="predicted"/>
<reference evidence="3" key="1">
    <citation type="submission" date="2020-08" db="EMBL/GenBank/DDBJ databases">
        <title>Multicomponent nature underlies the extraordinary mechanical properties of spider dragline silk.</title>
        <authorList>
            <person name="Kono N."/>
            <person name="Nakamura H."/>
            <person name="Mori M."/>
            <person name="Yoshida Y."/>
            <person name="Ohtoshi R."/>
            <person name="Malay A.D."/>
            <person name="Moran D.A.P."/>
            <person name="Tomita M."/>
            <person name="Numata K."/>
            <person name="Arakawa K."/>
        </authorList>
    </citation>
    <scope>NUCLEOTIDE SEQUENCE</scope>
</reference>
<dbReference type="PANTHER" id="PTHR46536:SF3">
    <property type="entry name" value="ARF7 EFFECTOR PROTEIN C-TERMINAL DOMAIN-CONTAINING PROTEIN"/>
    <property type="match status" value="1"/>
</dbReference>
<name>A0A8X7C108_9ARAC</name>
<feature type="compositionally biased region" description="Basic and acidic residues" evidence="1">
    <location>
        <begin position="12"/>
        <end position="48"/>
    </location>
</feature>
<dbReference type="Proteomes" id="UP000886998">
    <property type="component" value="Unassembled WGS sequence"/>
</dbReference>
<accession>A0A8X7C108</accession>
<evidence type="ECO:0000259" key="2">
    <source>
        <dbReference type="Pfam" id="PF14949"/>
    </source>
</evidence>
<comment type="caution">
    <text evidence="3">The sequence shown here is derived from an EMBL/GenBank/DDBJ whole genome shotgun (WGS) entry which is preliminary data.</text>
</comment>
<dbReference type="AlphaFoldDB" id="A0A8X7C108"/>
<protein>
    <submittedName>
        <fullName evidence="3">ARL14 effector protein-like</fullName>
    </submittedName>
</protein>
<dbReference type="PANTHER" id="PTHR46536">
    <property type="entry name" value="ARL14 EFFECTOR PROTEIN"/>
    <property type="match status" value="1"/>
</dbReference>